<gene>
    <name evidence="5" type="ORF">YC6258_00560</name>
</gene>
<name>A0A0C5UZ51_9GAMM</name>
<dbReference type="PRINTS" id="PR00036">
    <property type="entry name" value="HTHLACI"/>
</dbReference>
<dbReference type="CDD" id="cd01392">
    <property type="entry name" value="HTH_LacI"/>
    <property type="match status" value="1"/>
</dbReference>
<dbReference type="OrthoDB" id="6619319at2"/>
<dbReference type="GO" id="GO:0003700">
    <property type="term" value="F:DNA-binding transcription factor activity"/>
    <property type="evidence" value="ECO:0007669"/>
    <property type="project" value="TreeGrafter"/>
</dbReference>
<accession>A0A0C5UZ51</accession>
<dbReference type="SUPFAM" id="SSF53822">
    <property type="entry name" value="Periplasmic binding protein-like I"/>
    <property type="match status" value="1"/>
</dbReference>
<dbReference type="PROSITE" id="PS50932">
    <property type="entry name" value="HTH_LACI_2"/>
    <property type="match status" value="1"/>
</dbReference>
<dbReference type="Pfam" id="PF13377">
    <property type="entry name" value="Peripla_BP_3"/>
    <property type="match status" value="1"/>
</dbReference>
<dbReference type="EMBL" id="CP007142">
    <property type="protein sequence ID" value="AJQ92610.1"/>
    <property type="molecule type" value="Genomic_DNA"/>
</dbReference>
<organism evidence="5 6">
    <name type="scientific">Gynuella sunshinyii YC6258</name>
    <dbReference type="NCBI Taxonomy" id="1445510"/>
    <lineage>
        <taxon>Bacteria</taxon>
        <taxon>Pseudomonadati</taxon>
        <taxon>Pseudomonadota</taxon>
        <taxon>Gammaproteobacteria</taxon>
        <taxon>Oceanospirillales</taxon>
        <taxon>Saccharospirillaceae</taxon>
        <taxon>Gynuella</taxon>
    </lineage>
</organism>
<dbReference type="InterPro" id="IPR000843">
    <property type="entry name" value="HTH_LacI"/>
</dbReference>
<feature type="domain" description="HTH lacI-type" evidence="4">
    <location>
        <begin position="2"/>
        <end position="60"/>
    </location>
</feature>
<dbReference type="AlphaFoldDB" id="A0A0C5UZ51"/>
<dbReference type="HOGENOM" id="CLU_037628_1_2_6"/>
<proteinExistence type="predicted"/>
<keyword evidence="1" id="KW-0805">Transcription regulation</keyword>
<dbReference type="GO" id="GO:0000976">
    <property type="term" value="F:transcription cis-regulatory region binding"/>
    <property type="evidence" value="ECO:0007669"/>
    <property type="project" value="TreeGrafter"/>
</dbReference>
<protein>
    <submittedName>
        <fullName evidence="5">Transcriptional regulator</fullName>
    </submittedName>
</protein>
<evidence type="ECO:0000256" key="1">
    <source>
        <dbReference type="ARBA" id="ARBA00023015"/>
    </source>
</evidence>
<reference evidence="5 6" key="1">
    <citation type="submission" date="2014-01" db="EMBL/GenBank/DDBJ databases">
        <title>Full genme sequencing of cellulolytic bacterium Gynuella sunshinyii YC6258T gen. nov., sp. nov.</title>
        <authorList>
            <person name="Khan H."/>
            <person name="Chung E.J."/>
            <person name="Chung Y.R."/>
        </authorList>
    </citation>
    <scope>NUCLEOTIDE SEQUENCE [LARGE SCALE GENOMIC DNA]</scope>
    <source>
        <strain evidence="5 6">YC6258</strain>
    </source>
</reference>
<dbReference type="Pfam" id="PF00356">
    <property type="entry name" value="LacI"/>
    <property type="match status" value="1"/>
</dbReference>
<keyword evidence="2" id="KW-0238">DNA-binding</keyword>
<evidence type="ECO:0000313" key="6">
    <source>
        <dbReference type="Proteomes" id="UP000032266"/>
    </source>
</evidence>
<dbReference type="PANTHER" id="PTHR30146:SF149">
    <property type="entry name" value="HTH-TYPE TRANSCRIPTIONAL REGULATOR EBGR"/>
    <property type="match status" value="1"/>
</dbReference>
<keyword evidence="6" id="KW-1185">Reference proteome</keyword>
<dbReference type="Proteomes" id="UP000032266">
    <property type="component" value="Chromosome"/>
</dbReference>
<evidence type="ECO:0000256" key="2">
    <source>
        <dbReference type="ARBA" id="ARBA00023125"/>
    </source>
</evidence>
<dbReference type="PANTHER" id="PTHR30146">
    <property type="entry name" value="LACI-RELATED TRANSCRIPTIONAL REPRESSOR"/>
    <property type="match status" value="1"/>
</dbReference>
<evidence type="ECO:0000256" key="3">
    <source>
        <dbReference type="ARBA" id="ARBA00023163"/>
    </source>
</evidence>
<dbReference type="SMART" id="SM00354">
    <property type="entry name" value="HTH_LACI"/>
    <property type="match status" value="1"/>
</dbReference>
<dbReference type="InterPro" id="IPR028082">
    <property type="entry name" value="Peripla_BP_I"/>
</dbReference>
<evidence type="ECO:0000259" key="4">
    <source>
        <dbReference type="PROSITE" id="PS50932"/>
    </source>
</evidence>
<dbReference type="InterPro" id="IPR010982">
    <property type="entry name" value="Lambda_DNA-bd_dom_sf"/>
</dbReference>
<dbReference type="KEGG" id="gsn:YC6258_00560"/>
<sequence>MATIKDIAATAGVSTATVSRVLNYDNTLSISEAKRKRIFEVAEQLDYASPRKRAARRTNQNLSLNVAMVHFLSPSQELDDPYYIAIRMGMEQRCRELGITLQTVYSTDEKEAGQALRGMNGIIAVGKFSLQFCAWLKQQCPYLVFVDSSPTESVYDSVVIDVVMAVHQTLAELWRLGYRNIAYFGGHEVIADFDTLLGEQRRKAFIEFMRDHDGCHEDWVITDGFSPSSGYRMSQQLLALKRELPELVFCGNDSIAIGAIRGFQEAGIRIPEQLALVGINDIPTAQYTFPSLTTVKVYSEMMGESAIDLLIEQIGGRIVPKKVVLPTQIVWRDSCRSEGTR</sequence>
<dbReference type="InterPro" id="IPR046335">
    <property type="entry name" value="LacI/GalR-like_sensor"/>
</dbReference>
<dbReference type="CDD" id="cd01544">
    <property type="entry name" value="PBP1_GalR"/>
    <property type="match status" value="1"/>
</dbReference>
<dbReference type="Gene3D" id="3.40.50.2300">
    <property type="match status" value="2"/>
</dbReference>
<keyword evidence="3" id="KW-0804">Transcription</keyword>
<dbReference type="STRING" id="1445510.YC6258_00560"/>
<dbReference type="RefSeq" id="WP_044615632.1">
    <property type="nucleotide sequence ID" value="NZ_CP007142.1"/>
</dbReference>
<evidence type="ECO:0000313" key="5">
    <source>
        <dbReference type="EMBL" id="AJQ92610.1"/>
    </source>
</evidence>
<dbReference type="PROSITE" id="PS00356">
    <property type="entry name" value="HTH_LACI_1"/>
    <property type="match status" value="1"/>
</dbReference>
<dbReference type="Gene3D" id="1.10.260.40">
    <property type="entry name" value="lambda repressor-like DNA-binding domains"/>
    <property type="match status" value="1"/>
</dbReference>
<dbReference type="SUPFAM" id="SSF47413">
    <property type="entry name" value="lambda repressor-like DNA-binding domains"/>
    <property type="match status" value="1"/>
</dbReference>